<keyword evidence="1" id="KW-0812">Transmembrane</keyword>
<dbReference type="PANTHER" id="PTHR38442">
    <property type="entry name" value="INNER MEMBRANE PROTEIN-RELATED"/>
    <property type="match status" value="1"/>
</dbReference>
<dbReference type="GO" id="GO:0005886">
    <property type="term" value="C:plasma membrane"/>
    <property type="evidence" value="ECO:0007669"/>
    <property type="project" value="TreeGrafter"/>
</dbReference>
<reference evidence="2 4" key="1">
    <citation type="submission" date="2016-02" db="EMBL/GenBank/DDBJ databases">
        <authorList>
            <person name="Holder M.E."/>
            <person name="Ajami N.J."/>
            <person name="Petrosino J.F."/>
        </authorList>
    </citation>
    <scope>NUCLEOTIDE SEQUENCE [LARGE SCALE GENOMIC DNA]</scope>
    <source>
        <strain evidence="2 4">CCUG 32990</strain>
    </source>
</reference>
<evidence type="ECO:0000256" key="1">
    <source>
        <dbReference type="SAM" id="Phobius"/>
    </source>
</evidence>
<dbReference type="PANTHER" id="PTHR38442:SF1">
    <property type="entry name" value="INNER MEMBRANE PROTEIN"/>
    <property type="match status" value="1"/>
</dbReference>
<evidence type="ECO:0000313" key="2">
    <source>
        <dbReference type="EMBL" id="AMD85384.1"/>
    </source>
</evidence>
<evidence type="ECO:0000313" key="4">
    <source>
        <dbReference type="Proteomes" id="UP000065822"/>
    </source>
</evidence>
<proteinExistence type="predicted"/>
<accession>A0AAX2GUF2</accession>
<dbReference type="InterPro" id="IPR007383">
    <property type="entry name" value="DUF445"/>
</dbReference>
<name>A0AAX2GUF2_9FLAO</name>
<organism evidence="3 5">
    <name type="scientific">Capnocytophaga haemolytica</name>
    <dbReference type="NCBI Taxonomy" id="45243"/>
    <lineage>
        <taxon>Bacteria</taxon>
        <taxon>Pseudomonadati</taxon>
        <taxon>Bacteroidota</taxon>
        <taxon>Flavobacteriia</taxon>
        <taxon>Flavobacteriales</taxon>
        <taxon>Flavobacteriaceae</taxon>
        <taxon>Capnocytophaga</taxon>
    </lineage>
</organism>
<feature type="transmembrane region" description="Helical" evidence="1">
    <location>
        <begin position="15"/>
        <end position="33"/>
    </location>
</feature>
<dbReference type="Proteomes" id="UP000215539">
    <property type="component" value="Chromosome 1"/>
</dbReference>
<dbReference type="Proteomes" id="UP000065822">
    <property type="component" value="Chromosome"/>
</dbReference>
<dbReference type="Pfam" id="PF04286">
    <property type="entry name" value="DUF445"/>
    <property type="match status" value="2"/>
</dbReference>
<sequence length="317" mass="35583">MNDDKQQRLTRHKQLATGLFVAMLILYSTMLYLTHTQPALAFVGYVKAFAEAAMVGALADWFAVTALFHHPLGLHIPHTNLIVHKKNDIGENLGAFVVDNFLKAEQLRPYVTQLSIGRYLTDWLNKERNITQIKQWLTKAVEGKTTDRLTSKLFGSVASYLTSHQSTLQGEINKQLPSLVPDFIKNIISESLLKGIQKLLTEAQADPEHVLRTEVQGQLHTLANELPFLEDLKAKLRTLQPTIDSWVQKAAYQFVLRNRHEVGHLISNTVTNWDGQALSEKLELEVGKDLQFIRINGTLVGGLVGLLIYVVTQVVSS</sequence>
<keyword evidence="1" id="KW-1133">Transmembrane helix</keyword>
<reference evidence="3 5" key="2">
    <citation type="submission" date="2017-06" db="EMBL/GenBank/DDBJ databases">
        <authorList>
            <consortium name="Pathogen Informatics"/>
        </authorList>
    </citation>
    <scope>NUCLEOTIDE SEQUENCE [LARGE SCALE GENOMIC DNA]</scope>
    <source>
        <strain evidence="3 5">NCTC12947</strain>
    </source>
</reference>
<feature type="transmembrane region" description="Helical" evidence="1">
    <location>
        <begin position="45"/>
        <end position="68"/>
    </location>
</feature>
<evidence type="ECO:0000313" key="5">
    <source>
        <dbReference type="Proteomes" id="UP000215539"/>
    </source>
</evidence>
<protein>
    <submittedName>
        <fullName evidence="3">Predicted membrane protein</fullName>
    </submittedName>
</protein>
<keyword evidence="4" id="KW-1185">Reference proteome</keyword>
<dbReference type="EMBL" id="CP014227">
    <property type="protein sequence ID" value="AMD85384.1"/>
    <property type="molecule type" value="Genomic_DNA"/>
</dbReference>
<dbReference type="KEGG" id="chg:AXF12_07585"/>
<dbReference type="RefSeq" id="WP_066429907.1">
    <property type="nucleotide sequence ID" value="NZ_CP014227.1"/>
</dbReference>
<evidence type="ECO:0000313" key="3">
    <source>
        <dbReference type="EMBL" id="SNV02170.1"/>
    </source>
</evidence>
<dbReference type="EMBL" id="LT906449">
    <property type="protein sequence ID" value="SNV02170.1"/>
    <property type="molecule type" value="Genomic_DNA"/>
</dbReference>
<gene>
    <name evidence="2" type="ORF">AXF12_07585</name>
    <name evidence="3" type="ORF">SAMEA44541418_00180</name>
</gene>
<keyword evidence="1" id="KW-0472">Membrane</keyword>
<dbReference type="AlphaFoldDB" id="A0AAX2GUF2"/>